<dbReference type="InterPro" id="IPR017932">
    <property type="entry name" value="GATase_2_dom"/>
</dbReference>
<evidence type="ECO:0000313" key="14">
    <source>
        <dbReference type="Proteomes" id="UP000272051"/>
    </source>
</evidence>
<feature type="domain" description="Glutamine amidotransferase type-2" evidence="12">
    <location>
        <begin position="3"/>
        <end position="229"/>
    </location>
</feature>
<dbReference type="GO" id="GO:0046872">
    <property type="term" value="F:metal ion binding"/>
    <property type="evidence" value="ECO:0007669"/>
    <property type="project" value="UniProtKB-KW"/>
</dbReference>
<dbReference type="PROSITE" id="PS51278">
    <property type="entry name" value="GATASE_TYPE_2"/>
    <property type="match status" value="1"/>
</dbReference>
<feature type="binding site" evidence="10">
    <location>
        <position position="358"/>
    </location>
    <ligand>
        <name>Mg(2+)</name>
        <dbReference type="ChEBI" id="CHEBI:18420"/>
    </ligand>
</feature>
<dbReference type="GO" id="GO:0004044">
    <property type="term" value="F:amidophosphoribosyltransferase activity"/>
    <property type="evidence" value="ECO:0007669"/>
    <property type="project" value="UniProtKB-EC"/>
</dbReference>
<feature type="binding site" evidence="11">
    <location>
        <position position="245"/>
    </location>
    <ligand>
        <name>[4Fe-4S] cluster</name>
        <dbReference type="ChEBI" id="CHEBI:49883"/>
    </ligand>
</feature>
<keyword evidence="7" id="KW-0315">Glutamine amidotransferase</keyword>
<dbReference type="UniPathway" id="UPA00074">
    <property type="reaction ID" value="UER00124"/>
</dbReference>
<evidence type="ECO:0000256" key="1">
    <source>
        <dbReference type="ARBA" id="ARBA00005209"/>
    </source>
</evidence>
<dbReference type="GO" id="GO:0009113">
    <property type="term" value="P:purine nucleobase biosynthetic process"/>
    <property type="evidence" value="ECO:0007669"/>
    <property type="project" value="InterPro"/>
</dbReference>
<proteinExistence type="inferred from homology"/>
<comment type="catalytic activity">
    <reaction evidence="8">
        <text>5-phospho-beta-D-ribosylamine + L-glutamate + diphosphate = 5-phospho-alpha-D-ribose 1-diphosphate + L-glutamine + H2O</text>
        <dbReference type="Rhea" id="RHEA:14905"/>
        <dbReference type="ChEBI" id="CHEBI:15377"/>
        <dbReference type="ChEBI" id="CHEBI:29985"/>
        <dbReference type="ChEBI" id="CHEBI:33019"/>
        <dbReference type="ChEBI" id="CHEBI:58017"/>
        <dbReference type="ChEBI" id="CHEBI:58359"/>
        <dbReference type="ChEBI" id="CHEBI:58681"/>
        <dbReference type="EC" id="2.4.2.14"/>
    </reaction>
</comment>
<keyword evidence="11" id="KW-0411">Iron-sulfur</keyword>
<evidence type="ECO:0000313" key="13">
    <source>
        <dbReference type="EMBL" id="RLE51330.1"/>
    </source>
</evidence>
<evidence type="ECO:0000256" key="2">
    <source>
        <dbReference type="ARBA" id="ARBA00010138"/>
    </source>
</evidence>
<evidence type="ECO:0000256" key="4">
    <source>
        <dbReference type="ARBA" id="ARBA00022676"/>
    </source>
</evidence>
<comment type="caution">
    <text evidence="13">The sequence shown here is derived from an EMBL/GenBank/DDBJ whole genome shotgun (WGS) entry which is preliminary data.</text>
</comment>
<keyword evidence="10" id="KW-0460">Magnesium</keyword>
<comment type="pathway">
    <text evidence="1 8">Purine metabolism; IMP biosynthesis via de novo pathway; N(1)-(5-phospho-D-ribosyl)glycinamide from 5-phospho-alpha-D-ribose 1-diphosphate: step 1/2.</text>
</comment>
<dbReference type="Gene3D" id="3.40.50.2020">
    <property type="match status" value="1"/>
</dbReference>
<dbReference type="Pfam" id="PF13537">
    <property type="entry name" value="GATase_7"/>
    <property type="match status" value="1"/>
</dbReference>
<evidence type="ECO:0000256" key="7">
    <source>
        <dbReference type="ARBA" id="ARBA00022962"/>
    </source>
</evidence>
<dbReference type="SUPFAM" id="SSF53271">
    <property type="entry name" value="PRTase-like"/>
    <property type="match status" value="1"/>
</dbReference>
<dbReference type="AlphaFoldDB" id="A0A497EX81"/>
<dbReference type="EC" id="2.4.2.14" evidence="3 8"/>
<evidence type="ECO:0000256" key="11">
    <source>
        <dbReference type="PIRSR" id="PIRSR000485-3"/>
    </source>
</evidence>
<accession>A0A497EX81</accession>
<evidence type="ECO:0000259" key="12">
    <source>
        <dbReference type="PROSITE" id="PS51278"/>
    </source>
</evidence>
<evidence type="ECO:0000256" key="10">
    <source>
        <dbReference type="PIRSR" id="PIRSR000485-2"/>
    </source>
</evidence>
<dbReference type="InterPro" id="IPR000836">
    <property type="entry name" value="PRTase_dom"/>
</dbReference>
<dbReference type="InterPro" id="IPR005854">
    <property type="entry name" value="PurF"/>
</dbReference>
<evidence type="ECO:0000256" key="5">
    <source>
        <dbReference type="ARBA" id="ARBA00022679"/>
    </source>
</evidence>
<feature type="active site" description="Nucleophile" evidence="9">
    <location>
        <position position="3"/>
    </location>
</feature>
<protein>
    <recommendedName>
        <fullName evidence="3 8">Amidophosphoribosyltransferase</fullName>
        <shortName evidence="8">ATase</shortName>
        <ecNumber evidence="3 8">2.4.2.14</ecNumber>
    </recommendedName>
    <alternativeName>
        <fullName evidence="8">Glutamine phosphoribosylpyrophosphate amidotransferase</fullName>
    </alternativeName>
</protein>
<comment type="similarity">
    <text evidence="2 8">In the C-terminal section; belongs to the purine/pyrimidine phosphoribosyltransferase family.</text>
</comment>
<feature type="binding site" evidence="11">
    <location>
        <position position="445"/>
    </location>
    <ligand>
        <name>[4Fe-4S] cluster</name>
        <dbReference type="ChEBI" id="CHEBI:49883"/>
    </ligand>
</feature>
<dbReference type="EMBL" id="QMQX01000115">
    <property type="protein sequence ID" value="RLE51330.1"/>
    <property type="molecule type" value="Genomic_DNA"/>
</dbReference>
<evidence type="ECO:0000256" key="9">
    <source>
        <dbReference type="PIRSR" id="PIRSR000485-1"/>
    </source>
</evidence>
<dbReference type="SUPFAM" id="SSF56235">
    <property type="entry name" value="N-terminal nucleophile aminohydrolases (Ntn hydrolases)"/>
    <property type="match status" value="1"/>
</dbReference>
<keyword evidence="4 8" id="KW-0328">Glycosyltransferase</keyword>
<comment type="cofactor">
    <cofactor evidence="11">
        <name>[4Fe-4S] cluster</name>
        <dbReference type="ChEBI" id="CHEBI:49883"/>
    </cofactor>
    <text evidence="11">Binds 1 [4Fe-4S] cluster per subunit.</text>
</comment>
<feature type="binding site" evidence="11">
    <location>
        <position position="448"/>
    </location>
    <ligand>
        <name>[4Fe-4S] cluster</name>
        <dbReference type="ChEBI" id="CHEBI:49883"/>
    </ligand>
</feature>
<evidence type="ECO:0000256" key="3">
    <source>
        <dbReference type="ARBA" id="ARBA00011941"/>
    </source>
</evidence>
<dbReference type="Gene3D" id="3.60.20.10">
    <property type="entry name" value="Glutamine Phosphoribosylpyrophosphate, subunit 1, domain 1"/>
    <property type="match status" value="1"/>
</dbReference>
<feature type="binding site" evidence="10">
    <location>
        <position position="295"/>
    </location>
    <ligand>
        <name>Mg(2+)</name>
        <dbReference type="ChEBI" id="CHEBI:18420"/>
    </ligand>
</feature>
<gene>
    <name evidence="13" type="ORF">DRJ33_06120</name>
</gene>
<reference evidence="13 14" key="1">
    <citation type="submission" date="2018-06" db="EMBL/GenBank/DDBJ databases">
        <title>Extensive metabolic versatility and redundancy in microbially diverse, dynamic hydrothermal sediments.</title>
        <authorList>
            <person name="Dombrowski N."/>
            <person name="Teske A."/>
            <person name="Baker B.J."/>
        </authorList>
    </citation>
    <scope>NUCLEOTIDE SEQUENCE [LARGE SCALE GENOMIC DNA]</scope>
    <source>
        <strain evidence="13">B34_G17</strain>
    </source>
</reference>
<sequence length="490" mass="55093">MGCGVFGVASFSNQQIFPLLYWGLRAQNHRGHQSYGFITYNGNFHVHKGLHLVPTIRADDASAWLNRLDGFVGISNVRYATSGSVDKKSLEKNTQPMLVKSEDMSLAISFNGNIVNVGQLAEKYNYSCDSDAELLASLLFNFFKNERDLISAIKVCMEELEGAFSVIGITYDGSLFAFKDPHGIRPLCAGLSSSETIKAFSSESVGLDINSLEFSFEIQPGELVVAEKGGFQRIQLNTCCRRAFCAFEFAYFARPDSKLGNRYVYEVRENFGRNLARENPDIVEDADVVISMPETGDDAAFGFHEETGVPWERASRRHRYIMERAFILLSRERHEVIDKKINILGPKVRDRKVVVIDDSIVRGDTTKAIVRKLKKMGAKKVFLLITFPKITGPCFYGIDMATYHELIGANRDEEEIAQIIGADAVRYQSVERFAEATGLGKENLCFGCVTGEYPTPLAQKIAKEAREKFEKGFEERRRVYEVAEYLVKAR</sequence>
<dbReference type="InterPro" id="IPR029055">
    <property type="entry name" value="Ntn_hydrolases_N"/>
</dbReference>
<dbReference type="GO" id="GO:0006189">
    <property type="term" value="P:'de novo' IMP biosynthetic process"/>
    <property type="evidence" value="ECO:0007669"/>
    <property type="project" value="UniProtKB-UniPathway"/>
</dbReference>
<keyword evidence="6 8" id="KW-0658">Purine biosynthesis</keyword>
<evidence type="ECO:0000256" key="6">
    <source>
        <dbReference type="ARBA" id="ARBA00022755"/>
    </source>
</evidence>
<keyword evidence="5 8" id="KW-0808">Transferase</keyword>
<comment type="cofactor">
    <cofactor evidence="10">
        <name>Mg(2+)</name>
        <dbReference type="ChEBI" id="CHEBI:18420"/>
    </cofactor>
    <text evidence="10">Binds 1 Mg(2+) ion per subunit.</text>
</comment>
<organism evidence="13 14">
    <name type="scientific">Thermoproteota archaeon</name>
    <dbReference type="NCBI Taxonomy" id="2056631"/>
    <lineage>
        <taxon>Archaea</taxon>
        <taxon>Thermoproteota</taxon>
    </lineage>
</organism>
<dbReference type="CDD" id="cd06223">
    <property type="entry name" value="PRTases_typeI"/>
    <property type="match status" value="1"/>
</dbReference>
<dbReference type="PIRSF" id="PIRSF000485">
    <property type="entry name" value="Amd_phspho_trans"/>
    <property type="match status" value="1"/>
</dbReference>
<feature type="binding site" evidence="11">
    <location>
        <position position="394"/>
    </location>
    <ligand>
        <name>[4Fe-4S] cluster</name>
        <dbReference type="ChEBI" id="CHEBI:49883"/>
    </ligand>
</feature>
<name>A0A497EX81_9CREN</name>
<dbReference type="InterPro" id="IPR029057">
    <property type="entry name" value="PRTase-like"/>
</dbReference>
<keyword evidence="10" id="KW-0479">Metal-binding</keyword>
<feature type="binding site" evidence="10">
    <location>
        <position position="357"/>
    </location>
    <ligand>
        <name>Mg(2+)</name>
        <dbReference type="ChEBI" id="CHEBI:18420"/>
    </ligand>
</feature>
<evidence type="ECO:0000256" key="8">
    <source>
        <dbReference type="PIRNR" id="PIRNR000485"/>
    </source>
</evidence>
<dbReference type="Proteomes" id="UP000272051">
    <property type="component" value="Unassembled WGS sequence"/>
</dbReference>
<keyword evidence="11" id="KW-0408">Iron</keyword>
<dbReference type="GO" id="GO:0051536">
    <property type="term" value="F:iron-sulfur cluster binding"/>
    <property type="evidence" value="ECO:0007669"/>
    <property type="project" value="UniProtKB-KW"/>
</dbReference>
<dbReference type="PANTHER" id="PTHR11907">
    <property type="entry name" value="AMIDOPHOSPHORIBOSYLTRANSFERASE"/>
    <property type="match status" value="1"/>
</dbReference>